<keyword evidence="1" id="KW-0472">Membrane</keyword>
<reference evidence="3 4" key="1">
    <citation type="submission" date="2019-12" db="EMBL/GenBank/DDBJ databases">
        <authorList>
            <person name="Floudas D."/>
            <person name="Bentzer J."/>
            <person name="Ahren D."/>
            <person name="Johansson T."/>
            <person name="Persson P."/>
            <person name="Tunlid A."/>
        </authorList>
    </citation>
    <scope>NUCLEOTIDE SEQUENCE [LARGE SCALE GENOMIC DNA]</scope>
    <source>
        <strain evidence="3 4">CBS 102.39</strain>
    </source>
</reference>
<feature type="signal peptide" evidence="2">
    <location>
        <begin position="1"/>
        <end position="20"/>
    </location>
</feature>
<keyword evidence="4" id="KW-1185">Reference proteome</keyword>
<feature type="chain" id="PRO_5034426009" evidence="2">
    <location>
        <begin position="21"/>
        <end position="254"/>
    </location>
</feature>
<dbReference type="EMBL" id="JAACJL010000059">
    <property type="protein sequence ID" value="KAF4610278.1"/>
    <property type="molecule type" value="Genomic_DNA"/>
</dbReference>
<dbReference type="Proteomes" id="UP000521872">
    <property type="component" value="Unassembled WGS sequence"/>
</dbReference>
<name>A0A8H4QG46_9AGAR</name>
<protein>
    <submittedName>
        <fullName evidence="3">Uncharacterized protein</fullName>
    </submittedName>
</protein>
<organism evidence="3 4">
    <name type="scientific">Agrocybe pediades</name>
    <dbReference type="NCBI Taxonomy" id="84607"/>
    <lineage>
        <taxon>Eukaryota</taxon>
        <taxon>Fungi</taxon>
        <taxon>Dikarya</taxon>
        <taxon>Basidiomycota</taxon>
        <taxon>Agaricomycotina</taxon>
        <taxon>Agaricomycetes</taxon>
        <taxon>Agaricomycetidae</taxon>
        <taxon>Agaricales</taxon>
        <taxon>Agaricineae</taxon>
        <taxon>Strophariaceae</taxon>
        <taxon>Agrocybe</taxon>
    </lineage>
</organism>
<keyword evidence="1" id="KW-0812">Transmembrane</keyword>
<keyword evidence="1" id="KW-1133">Transmembrane helix</keyword>
<comment type="caution">
    <text evidence="3">The sequence shown here is derived from an EMBL/GenBank/DDBJ whole genome shotgun (WGS) entry which is preliminary data.</text>
</comment>
<evidence type="ECO:0000313" key="3">
    <source>
        <dbReference type="EMBL" id="KAF4610278.1"/>
    </source>
</evidence>
<accession>A0A8H4QG46</accession>
<gene>
    <name evidence="3" type="ORF">D9613_010499</name>
</gene>
<feature type="transmembrane region" description="Helical" evidence="1">
    <location>
        <begin position="194"/>
        <end position="214"/>
    </location>
</feature>
<sequence>MFFRSAAILTTLACAAGSFAAPLLGGLLGGAELPTNGLAARQLDFGSLLAGLPGAPKVAQREENAAEGLIGGGLLAGILGRDEAHATLPDVFAHACAEITPIAEELRAAVGVAVGVDIDVNVVVGLLGKIVVILKGVLVDVQFILSNPAGFVLSLKGTILSIKEVGLVVSTLLYVVVTVVAIVLRAVNVSVHAVVLPLVAQIGVLLAQIIVVVLRIVPGLLAHIVVIIHPIVADIYFLRYTDLIACLHLVASAN</sequence>
<feature type="transmembrane region" description="Helical" evidence="1">
    <location>
        <begin position="220"/>
        <end position="238"/>
    </location>
</feature>
<dbReference type="AlphaFoldDB" id="A0A8H4QG46"/>
<keyword evidence="2" id="KW-0732">Signal</keyword>
<evidence type="ECO:0000256" key="2">
    <source>
        <dbReference type="SAM" id="SignalP"/>
    </source>
</evidence>
<evidence type="ECO:0000256" key="1">
    <source>
        <dbReference type="SAM" id="Phobius"/>
    </source>
</evidence>
<proteinExistence type="predicted"/>
<feature type="transmembrane region" description="Helical" evidence="1">
    <location>
        <begin position="165"/>
        <end position="187"/>
    </location>
</feature>
<evidence type="ECO:0000313" key="4">
    <source>
        <dbReference type="Proteomes" id="UP000521872"/>
    </source>
</evidence>